<comment type="caution">
    <text evidence="1">The sequence shown here is derived from an EMBL/GenBank/DDBJ whole genome shotgun (WGS) entry which is preliminary data.</text>
</comment>
<name>A0AAN8SH50_POLSC</name>
<dbReference type="Proteomes" id="UP001372834">
    <property type="component" value="Unassembled WGS sequence"/>
</dbReference>
<dbReference type="AlphaFoldDB" id="A0AAN8SH50"/>
<protein>
    <submittedName>
        <fullName evidence="1">Uncharacterized protein</fullName>
    </submittedName>
</protein>
<accession>A0AAN8SH50</accession>
<organism evidence="1 2">
    <name type="scientific">Polyplax serrata</name>
    <name type="common">Common mouse louse</name>
    <dbReference type="NCBI Taxonomy" id="468196"/>
    <lineage>
        <taxon>Eukaryota</taxon>
        <taxon>Metazoa</taxon>
        <taxon>Ecdysozoa</taxon>
        <taxon>Arthropoda</taxon>
        <taxon>Hexapoda</taxon>
        <taxon>Insecta</taxon>
        <taxon>Pterygota</taxon>
        <taxon>Neoptera</taxon>
        <taxon>Paraneoptera</taxon>
        <taxon>Psocodea</taxon>
        <taxon>Troctomorpha</taxon>
        <taxon>Phthiraptera</taxon>
        <taxon>Anoplura</taxon>
        <taxon>Polyplacidae</taxon>
        <taxon>Polyplax</taxon>
    </lineage>
</organism>
<gene>
    <name evidence="1" type="ORF">RUM43_000477</name>
</gene>
<dbReference type="EMBL" id="JAWJWE010000001">
    <property type="protein sequence ID" value="KAK6644210.1"/>
    <property type="molecule type" value="Genomic_DNA"/>
</dbReference>
<evidence type="ECO:0000313" key="1">
    <source>
        <dbReference type="EMBL" id="KAK6644210.1"/>
    </source>
</evidence>
<evidence type="ECO:0000313" key="2">
    <source>
        <dbReference type="Proteomes" id="UP001372834"/>
    </source>
</evidence>
<reference evidence="1 2" key="1">
    <citation type="submission" date="2023-10" db="EMBL/GenBank/DDBJ databases">
        <title>Genomes of two closely related lineages of the louse Polyplax serrata with different host specificities.</title>
        <authorList>
            <person name="Martinu J."/>
            <person name="Tarabai H."/>
            <person name="Stefka J."/>
            <person name="Hypsa V."/>
        </authorList>
    </citation>
    <scope>NUCLEOTIDE SEQUENCE [LARGE SCALE GENOMIC DNA]</scope>
    <source>
        <strain evidence="1">HR10_N</strain>
    </source>
</reference>
<sequence length="78" mass="9260">MTRCLFEGWKRWDVAPQALEFAEIRPKHHTAQLNKVRVDYNLRTECVRQPFFKFFTSGLVPKWRFGKAIFSHTNCTNG</sequence>
<proteinExistence type="predicted"/>